<dbReference type="EMBL" id="VTOX01000003">
    <property type="protein sequence ID" value="NKE66111.1"/>
    <property type="molecule type" value="Genomic_DNA"/>
</dbReference>
<evidence type="ECO:0000313" key="2">
    <source>
        <dbReference type="EMBL" id="NKE66111.1"/>
    </source>
</evidence>
<name>A0A7X6I688_9BURK</name>
<accession>A0A7X6I688</accession>
<gene>
    <name evidence="2" type="ORF">RAMLITH_09790</name>
</gene>
<dbReference type="Gene3D" id="3.40.50.720">
    <property type="entry name" value="NAD(P)-binding Rossmann-like Domain"/>
    <property type="match status" value="1"/>
</dbReference>
<dbReference type="InterPro" id="IPR002347">
    <property type="entry name" value="SDR_fam"/>
</dbReference>
<organism evidence="2 3">
    <name type="scientific">Ramlibacter lithotrophicus</name>
    <dbReference type="NCBI Taxonomy" id="2606681"/>
    <lineage>
        <taxon>Bacteria</taxon>
        <taxon>Pseudomonadati</taxon>
        <taxon>Pseudomonadota</taxon>
        <taxon>Betaproteobacteria</taxon>
        <taxon>Burkholderiales</taxon>
        <taxon>Comamonadaceae</taxon>
        <taxon>Ramlibacter</taxon>
    </lineage>
</organism>
<sequence length="263" mass="27656">MGISTTTSSPGPGSSPLGVLVVGASGALGQAICDRLADDGYHLLVTYRNNSAATEALQPRLADRVTVSTVQLDLTDEDSVAAARGFVETRGMPLHGVVFASGVNIEQPWVADASMAQWRAVVETELLGFAALAHHFIPLLRAAGGGAVVCVSTFANYAHQLGDALSSVPKAGVESLMRSIALEYGRYGVRANAVAPGIINAGLGAEFQRKFHTPEAWEGIRKKVPMRRFGEADDIARAVRFLISPDSGYITGNTLIVDGGMHL</sequence>
<evidence type="ECO:0000313" key="3">
    <source>
        <dbReference type="Proteomes" id="UP000521868"/>
    </source>
</evidence>
<proteinExistence type="inferred from homology"/>
<reference evidence="2 3" key="1">
    <citation type="journal article" date="2020" name="Nature">
        <title>Bacterial chemolithoautotrophy via manganese oxidation.</title>
        <authorList>
            <person name="Yu H."/>
            <person name="Leadbetter J.R."/>
        </authorList>
    </citation>
    <scope>NUCLEOTIDE SEQUENCE [LARGE SCALE GENOMIC DNA]</scope>
    <source>
        <strain evidence="2 3">RBP-1</strain>
    </source>
</reference>
<dbReference type="SUPFAM" id="SSF51735">
    <property type="entry name" value="NAD(P)-binding Rossmann-fold domains"/>
    <property type="match status" value="1"/>
</dbReference>
<dbReference type="InterPro" id="IPR050259">
    <property type="entry name" value="SDR"/>
</dbReference>
<dbReference type="PANTHER" id="PTHR42879">
    <property type="entry name" value="3-OXOACYL-(ACYL-CARRIER-PROTEIN) REDUCTASE"/>
    <property type="match status" value="1"/>
</dbReference>
<comment type="caution">
    <text evidence="2">The sequence shown here is derived from an EMBL/GenBank/DDBJ whole genome shotgun (WGS) entry which is preliminary data.</text>
</comment>
<keyword evidence="3" id="KW-1185">Reference proteome</keyword>
<dbReference type="Pfam" id="PF13561">
    <property type="entry name" value="adh_short_C2"/>
    <property type="match status" value="1"/>
</dbReference>
<dbReference type="RefSeq" id="WP_168107243.1">
    <property type="nucleotide sequence ID" value="NZ_VTOX01000003.1"/>
</dbReference>
<dbReference type="Proteomes" id="UP000521868">
    <property type="component" value="Unassembled WGS sequence"/>
</dbReference>
<dbReference type="InterPro" id="IPR036291">
    <property type="entry name" value="NAD(P)-bd_dom_sf"/>
</dbReference>
<dbReference type="PANTHER" id="PTHR42879:SF2">
    <property type="entry name" value="3-OXOACYL-[ACYL-CARRIER-PROTEIN] REDUCTASE FABG"/>
    <property type="match status" value="1"/>
</dbReference>
<dbReference type="AlphaFoldDB" id="A0A7X6I688"/>
<evidence type="ECO:0000256" key="1">
    <source>
        <dbReference type="ARBA" id="ARBA00006484"/>
    </source>
</evidence>
<protein>
    <submittedName>
        <fullName evidence="2">SDR family oxidoreductase</fullName>
    </submittedName>
</protein>
<comment type="similarity">
    <text evidence="1">Belongs to the short-chain dehydrogenases/reductases (SDR) family.</text>
</comment>
<dbReference type="PRINTS" id="PR00081">
    <property type="entry name" value="GDHRDH"/>
</dbReference>